<feature type="transmembrane region" description="Helical" evidence="2">
    <location>
        <begin position="445"/>
        <end position="462"/>
    </location>
</feature>
<feature type="transmembrane region" description="Helical" evidence="2">
    <location>
        <begin position="572"/>
        <end position="590"/>
    </location>
</feature>
<protein>
    <recommendedName>
        <fullName evidence="5">DUF2339 domain-containing protein</fullName>
    </recommendedName>
</protein>
<feature type="transmembrane region" description="Helical" evidence="2">
    <location>
        <begin position="422"/>
        <end position="439"/>
    </location>
</feature>
<reference evidence="4" key="1">
    <citation type="journal article" date="2019" name="Int. J. Syst. Evol. Microbiol.">
        <title>The Global Catalogue of Microorganisms (GCM) 10K type strain sequencing project: providing services to taxonomists for standard genome sequencing and annotation.</title>
        <authorList>
            <consortium name="The Broad Institute Genomics Platform"/>
            <consortium name="The Broad Institute Genome Sequencing Center for Infectious Disease"/>
            <person name="Wu L."/>
            <person name="Ma J."/>
        </authorList>
    </citation>
    <scope>NUCLEOTIDE SEQUENCE [LARGE SCALE GENOMIC DNA]</scope>
    <source>
        <strain evidence="4">JCM 18077</strain>
    </source>
</reference>
<feature type="transmembrane region" description="Helical" evidence="2">
    <location>
        <begin position="599"/>
        <end position="618"/>
    </location>
</feature>
<evidence type="ECO:0000313" key="3">
    <source>
        <dbReference type="EMBL" id="GAA4755189.1"/>
    </source>
</evidence>
<feature type="transmembrane region" description="Helical" evidence="2">
    <location>
        <begin position="290"/>
        <end position="307"/>
    </location>
</feature>
<dbReference type="InterPro" id="IPR019286">
    <property type="entry name" value="DUF2339_TM"/>
</dbReference>
<accession>A0ABP8ZFG0</accession>
<feature type="transmembrane region" description="Helical" evidence="2">
    <location>
        <begin position="338"/>
        <end position="360"/>
    </location>
</feature>
<feature type="transmembrane region" description="Helical" evidence="2">
    <location>
        <begin position="267"/>
        <end position="284"/>
    </location>
</feature>
<dbReference type="Pfam" id="PF10101">
    <property type="entry name" value="DUF2339"/>
    <property type="match status" value="2"/>
</dbReference>
<evidence type="ECO:0000256" key="2">
    <source>
        <dbReference type="SAM" id="Phobius"/>
    </source>
</evidence>
<feature type="transmembrane region" description="Helical" evidence="2">
    <location>
        <begin position="314"/>
        <end position="332"/>
    </location>
</feature>
<name>A0ABP8ZFG0_9ACTN</name>
<feature type="transmembrane region" description="Helical" evidence="2">
    <location>
        <begin position="469"/>
        <end position="487"/>
    </location>
</feature>
<dbReference type="RefSeq" id="WP_345314017.1">
    <property type="nucleotide sequence ID" value="NZ_BAABIE010000014.1"/>
</dbReference>
<keyword evidence="2" id="KW-0472">Membrane</keyword>
<sequence length="686" mass="67825">MSAANDPMAAVASINDELADIATRLTRVTARVAALTDGLAASALTDSPQASADAAVPAAVDSARRQAPEPAAVLAPPVRPVPPKNRAMAPSPVTAPPVTAPPVGVPQLQYATAHTGFAAPQYQPAPFPAPLPAPPRTPAAPNRLTAAGAGGQLGKILAFAGVAITLIGVVLLLVLAAQAGLLAPQVRVTGGAVLAAALVGAGIVVGRSPAKRSAAAALAATGIATALFCVLAATNIYHWLPALAALVLTGMIAAGGFVLARQWDSQPLGLAVGVGLVLLAPFLADGDDAVLLAFLLVYAAATLAVQIGRDWPALFAVNTAATAVPLVLLLSRGGDASATAFLIGAAAAFVLAIASAIVLLRSSGAPVALALTSSVPLLPMLGADAVLATTPAALLWAGVAAVLITLTVAGSLVPGSTLGTRTVWLAGAAVAGVAIVAILGGADALQLGFLGVALALGLGSRFDAELTASYRIIGTVALGAGLLSIAPQAAMALSDADWLGAAHRTQVFTAAVLALAALAALGWSWVRGARGSESTVIACVGGLIALALINVLCVAAAAVVTDGSDAGFRSGHLAATVIFAAAGAAALIWARRLRGTNRALALTAGLLVLATAVAKLFLFDLSALDGIFRVAAFILVGLVLLGLGVAYAQTLDDDPSSIRPSSFEDPPTGPIPVAPIPVSVTPQKHR</sequence>
<proteinExistence type="predicted"/>
<feature type="transmembrane region" description="Helical" evidence="2">
    <location>
        <begin position="239"/>
        <end position="260"/>
    </location>
</feature>
<feature type="transmembrane region" description="Helical" evidence="2">
    <location>
        <begin position="188"/>
        <end position="206"/>
    </location>
</feature>
<evidence type="ECO:0000256" key="1">
    <source>
        <dbReference type="SAM" id="MobiDB-lite"/>
    </source>
</evidence>
<dbReference type="EMBL" id="BAABIE010000014">
    <property type="protein sequence ID" value="GAA4755189.1"/>
    <property type="molecule type" value="Genomic_DNA"/>
</dbReference>
<dbReference type="Proteomes" id="UP001500822">
    <property type="component" value="Unassembled WGS sequence"/>
</dbReference>
<comment type="caution">
    <text evidence="3">The sequence shown here is derived from an EMBL/GenBank/DDBJ whole genome shotgun (WGS) entry which is preliminary data.</text>
</comment>
<keyword evidence="2" id="KW-0812">Transmembrane</keyword>
<feature type="transmembrane region" description="Helical" evidence="2">
    <location>
        <begin position="630"/>
        <end position="648"/>
    </location>
</feature>
<feature type="transmembrane region" description="Helical" evidence="2">
    <location>
        <begin position="156"/>
        <end position="176"/>
    </location>
</feature>
<keyword evidence="4" id="KW-1185">Reference proteome</keyword>
<dbReference type="PANTHER" id="PTHR38434:SF1">
    <property type="entry name" value="BLL2549 PROTEIN"/>
    <property type="match status" value="1"/>
</dbReference>
<feature type="transmembrane region" description="Helical" evidence="2">
    <location>
        <begin position="393"/>
        <end position="415"/>
    </location>
</feature>
<feature type="transmembrane region" description="Helical" evidence="2">
    <location>
        <begin position="367"/>
        <end position="387"/>
    </location>
</feature>
<evidence type="ECO:0000313" key="4">
    <source>
        <dbReference type="Proteomes" id="UP001500822"/>
    </source>
</evidence>
<evidence type="ECO:0008006" key="5">
    <source>
        <dbReference type="Google" id="ProtNLM"/>
    </source>
</evidence>
<organism evidence="3 4">
    <name type="scientific">Gordonia alkaliphila</name>
    <dbReference type="NCBI Taxonomy" id="1053547"/>
    <lineage>
        <taxon>Bacteria</taxon>
        <taxon>Bacillati</taxon>
        <taxon>Actinomycetota</taxon>
        <taxon>Actinomycetes</taxon>
        <taxon>Mycobacteriales</taxon>
        <taxon>Gordoniaceae</taxon>
        <taxon>Gordonia</taxon>
    </lineage>
</organism>
<dbReference type="PANTHER" id="PTHR38434">
    <property type="entry name" value="BLL2549 PROTEIN"/>
    <property type="match status" value="1"/>
</dbReference>
<feature type="transmembrane region" description="Helical" evidence="2">
    <location>
        <begin position="507"/>
        <end position="526"/>
    </location>
</feature>
<gene>
    <name evidence="3" type="ORF">GCM10023217_28580</name>
</gene>
<feature type="transmembrane region" description="Helical" evidence="2">
    <location>
        <begin position="538"/>
        <end position="560"/>
    </location>
</feature>
<feature type="region of interest" description="Disordered" evidence="1">
    <location>
        <begin position="657"/>
        <end position="686"/>
    </location>
</feature>
<feature type="transmembrane region" description="Helical" evidence="2">
    <location>
        <begin position="213"/>
        <end position="233"/>
    </location>
</feature>
<keyword evidence="2" id="KW-1133">Transmembrane helix</keyword>